<evidence type="ECO:0000313" key="2">
    <source>
        <dbReference type="EMBL" id="BBE17546.1"/>
    </source>
</evidence>
<accession>A0A5K7S7N7</accession>
<reference evidence="2" key="1">
    <citation type="journal article" date="2020" name="Int. J. Syst. Evol. Microbiol.">
        <title>Aquipluma nitroreducens gen. nov. sp. nov., a novel facultatively anaerobic bacterium isolated from a freshwater lake.</title>
        <authorList>
            <person name="Watanabe M."/>
            <person name="Kojima H."/>
            <person name="Fukui M."/>
        </authorList>
    </citation>
    <scope>NUCLEOTIDE SEQUENCE</scope>
    <source>
        <strain evidence="2">MeG22</strain>
    </source>
</reference>
<dbReference type="InterPro" id="IPR016181">
    <property type="entry name" value="Acyl_CoA_acyltransferase"/>
</dbReference>
<dbReference type="InterPro" id="IPR051531">
    <property type="entry name" value="N-acetyltransferase"/>
</dbReference>
<dbReference type="SUPFAM" id="SSF55729">
    <property type="entry name" value="Acyl-CoA N-acyltransferases (Nat)"/>
    <property type="match status" value="1"/>
</dbReference>
<gene>
    <name evidence="2" type="ORF">AQPE_1702</name>
</gene>
<sequence length="184" mass="21104">MSTDFIQINSDRLLLRSIQIEDADSIFLYRSNAVVNQYQGWIPKTIDDVHNFITNKVSSEINQPGTWFQFVITEKENSKIIGDIGVHFLASDAFLVELGCTLSQEYQGKGYAFEAVKATINYLFDELGKQRIIVSIDSRNRPSIRLIERLGFRKKGLVKENSELNGEWVDDLVYAVLKDEWMST</sequence>
<evidence type="ECO:0000313" key="3">
    <source>
        <dbReference type="Proteomes" id="UP001193389"/>
    </source>
</evidence>
<protein>
    <submittedName>
        <fullName evidence="2">Ribosomal-protein-serine acetyltransferase</fullName>
    </submittedName>
</protein>
<dbReference type="KEGG" id="anf:AQPE_1702"/>
<dbReference type="Gene3D" id="3.40.630.30">
    <property type="match status" value="1"/>
</dbReference>
<evidence type="ECO:0000259" key="1">
    <source>
        <dbReference type="PROSITE" id="PS51186"/>
    </source>
</evidence>
<proteinExistence type="predicted"/>
<keyword evidence="3" id="KW-1185">Reference proteome</keyword>
<dbReference type="EMBL" id="AP018694">
    <property type="protein sequence ID" value="BBE17546.1"/>
    <property type="molecule type" value="Genomic_DNA"/>
</dbReference>
<feature type="domain" description="N-acetyltransferase" evidence="1">
    <location>
        <begin position="13"/>
        <end position="179"/>
    </location>
</feature>
<dbReference type="PROSITE" id="PS51186">
    <property type="entry name" value="GNAT"/>
    <property type="match status" value="1"/>
</dbReference>
<dbReference type="AlphaFoldDB" id="A0A5K7S7N7"/>
<organism evidence="2 3">
    <name type="scientific">Aquipluma nitroreducens</name>
    <dbReference type="NCBI Taxonomy" id="2010828"/>
    <lineage>
        <taxon>Bacteria</taxon>
        <taxon>Pseudomonadati</taxon>
        <taxon>Bacteroidota</taxon>
        <taxon>Bacteroidia</taxon>
        <taxon>Marinilabiliales</taxon>
        <taxon>Prolixibacteraceae</taxon>
        <taxon>Aquipluma</taxon>
    </lineage>
</organism>
<dbReference type="RefSeq" id="WP_318350531.1">
    <property type="nucleotide sequence ID" value="NZ_AP018694.1"/>
</dbReference>
<name>A0A5K7S7N7_9BACT</name>
<dbReference type="Pfam" id="PF13302">
    <property type="entry name" value="Acetyltransf_3"/>
    <property type="match status" value="1"/>
</dbReference>
<dbReference type="PANTHER" id="PTHR43792:SF1">
    <property type="entry name" value="N-ACETYLTRANSFERASE DOMAIN-CONTAINING PROTEIN"/>
    <property type="match status" value="1"/>
</dbReference>
<dbReference type="PANTHER" id="PTHR43792">
    <property type="entry name" value="GNAT FAMILY, PUTATIVE (AFU_ORTHOLOGUE AFUA_3G00765)-RELATED-RELATED"/>
    <property type="match status" value="1"/>
</dbReference>
<dbReference type="InterPro" id="IPR000182">
    <property type="entry name" value="GNAT_dom"/>
</dbReference>
<dbReference type="GO" id="GO:0016747">
    <property type="term" value="F:acyltransferase activity, transferring groups other than amino-acyl groups"/>
    <property type="evidence" value="ECO:0007669"/>
    <property type="project" value="InterPro"/>
</dbReference>
<dbReference type="Proteomes" id="UP001193389">
    <property type="component" value="Chromosome"/>
</dbReference>